<evidence type="ECO:0000313" key="1">
    <source>
        <dbReference type="EMBL" id="KAI8034897.1"/>
    </source>
</evidence>
<sequence>RGEGYFAFYRLRSRNHRSASRAPAWERDTTCKRNISFENHLEFLFDSLTIKKRQTIIAHRGGLHRRCILSE</sequence>
<dbReference type="EMBL" id="JAMKOV010000055">
    <property type="protein sequence ID" value="KAI8034897.1"/>
    <property type="molecule type" value="Genomic_DNA"/>
</dbReference>
<comment type="caution">
    <text evidence="1">The sequence shown here is derived from an EMBL/GenBank/DDBJ whole genome shotgun (WGS) entry which is preliminary data.</text>
</comment>
<dbReference type="Proteomes" id="UP001059596">
    <property type="component" value="Unassembled WGS sequence"/>
</dbReference>
<name>A0A9Q0BJX1_9MUSC</name>
<dbReference type="AlphaFoldDB" id="A0A9Q0BJX1"/>
<evidence type="ECO:0000313" key="2">
    <source>
        <dbReference type="Proteomes" id="UP001059596"/>
    </source>
</evidence>
<proteinExistence type="predicted"/>
<keyword evidence="2" id="KW-1185">Reference proteome</keyword>
<reference evidence="1" key="1">
    <citation type="journal article" date="2023" name="Genome Biol. Evol.">
        <title>Long-read-based Genome Assembly of Drosophila gunungcola Reveals Fewer Chemosensory Genes in Flower-breeding Species.</title>
        <authorList>
            <person name="Negi A."/>
            <person name="Liao B.Y."/>
            <person name="Yeh S.D."/>
        </authorList>
    </citation>
    <scope>NUCLEOTIDE SEQUENCE</scope>
    <source>
        <strain evidence="1">Sukarami</strain>
    </source>
</reference>
<feature type="non-terminal residue" evidence="1">
    <location>
        <position position="1"/>
    </location>
</feature>
<accession>A0A9Q0BJX1</accession>
<organism evidence="1 2">
    <name type="scientific">Drosophila gunungcola</name>
    <name type="common">fruit fly</name>
    <dbReference type="NCBI Taxonomy" id="103775"/>
    <lineage>
        <taxon>Eukaryota</taxon>
        <taxon>Metazoa</taxon>
        <taxon>Ecdysozoa</taxon>
        <taxon>Arthropoda</taxon>
        <taxon>Hexapoda</taxon>
        <taxon>Insecta</taxon>
        <taxon>Pterygota</taxon>
        <taxon>Neoptera</taxon>
        <taxon>Endopterygota</taxon>
        <taxon>Diptera</taxon>
        <taxon>Brachycera</taxon>
        <taxon>Muscomorpha</taxon>
        <taxon>Ephydroidea</taxon>
        <taxon>Drosophilidae</taxon>
        <taxon>Drosophila</taxon>
        <taxon>Sophophora</taxon>
    </lineage>
</organism>
<protein>
    <submittedName>
        <fullName evidence="1">Uncharacterized protein</fullName>
    </submittedName>
</protein>
<gene>
    <name evidence="1" type="ORF">M5D96_012326</name>
</gene>